<dbReference type="GO" id="GO:0012505">
    <property type="term" value="C:endomembrane system"/>
    <property type="evidence" value="ECO:0007669"/>
    <property type="project" value="UniProtKB-SubCell"/>
</dbReference>
<evidence type="ECO:0000256" key="2">
    <source>
        <dbReference type="ARBA" id="ARBA00022692"/>
    </source>
</evidence>
<evidence type="ECO:0000256" key="4">
    <source>
        <dbReference type="ARBA" id="ARBA00023136"/>
    </source>
</evidence>
<evidence type="ECO:0000256" key="1">
    <source>
        <dbReference type="ARBA" id="ARBA00004127"/>
    </source>
</evidence>
<dbReference type="InterPro" id="IPR051115">
    <property type="entry name" value="LAPTM_transporter"/>
</dbReference>
<dbReference type="AlphaFoldDB" id="A0A914VVV7"/>
<feature type="transmembrane region" description="Helical" evidence="5">
    <location>
        <begin position="20"/>
        <end position="41"/>
    </location>
</feature>
<keyword evidence="4 5" id="KW-0472">Membrane</keyword>
<evidence type="ECO:0000313" key="6">
    <source>
        <dbReference type="Proteomes" id="UP000887566"/>
    </source>
</evidence>
<proteinExistence type="predicted"/>
<evidence type="ECO:0000256" key="3">
    <source>
        <dbReference type="ARBA" id="ARBA00022989"/>
    </source>
</evidence>
<organism evidence="6 7">
    <name type="scientific">Plectus sambesii</name>
    <dbReference type="NCBI Taxonomy" id="2011161"/>
    <lineage>
        <taxon>Eukaryota</taxon>
        <taxon>Metazoa</taxon>
        <taxon>Ecdysozoa</taxon>
        <taxon>Nematoda</taxon>
        <taxon>Chromadorea</taxon>
        <taxon>Plectida</taxon>
        <taxon>Plectina</taxon>
        <taxon>Plectoidea</taxon>
        <taxon>Plectidae</taxon>
        <taxon>Plectus</taxon>
    </lineage>
</organism>
<feature type="transmembrane region" description="Helical" evidence="5">
    <location>
        <begin position="53"/>
        <end position="72"/>
    </location>
</feature>
<comment type="subcellular location">
    <subcellularLocation>
        <location evidence="1">Endomembrane system</location>
        <topology evidence="1">Multi-pass membrane protein</topology>
    </subcellularLocation>
</comment>
<evidence type="ECO:0000313" key="7">
    <source>
        <dbReference type="WBParaSite" id="PSAMB.scaffold2606size22287.g18421.t1"/>
    </source>
</evidence>
<reference evidence="7" key="1">
    <citation type="submission" date="2022-11" db="UniProtKB">
        <authorList>
            <consortium name="WormBaseParasite"/>
        </authorList>
    </citation>
    <scope>IDENTIFICATION</scope>
</reference>
<sequence>MSGRTSTVKKRTCCCDCMYIKTGALVIAILEAIGVMILMTVGMFLESVPLKCVFAAVTVMSGIFLVCLIYGIHFRRAGFLLPFLGAQIIGTISVAILLLLSAEFLTSSVPDQSEKLFASFSPESAEKIAVVIIVLSAIDIIVQAWFSWVIYTYYDYLRDESLEYGINSQLREDAVPELRNWDNPTLSTPPPAYESLFQTGMALDKQNAAVIEVSL</sequence>
<dbReference type="PANTHER" id="PTHR12479:SF10">
    <property type="entry name" value="LYSOSOMAL-ASSOCIATED TRANSMEMBRANE PROTEIN"/>
    <property type="match status" value="1"/>
</dbReference>
<evidence type="ECO:0000256" key="5">
    <source>
        <dbReference type="SAM" id="Phobius"/>
    </source>
</evidence>
<dbReference type="WBParaSite" id="PSAMB.scaffold2606size22287.g18421.t1">
    <property type="protein sequence ID" value="PSAMB.scaffold2606size22287.g18421.t1"/>
    <property type="gene ID" value="PSAMB.scaffold2606size22287.g18421"/>
</dbReference>
<keyword evidence="6" id="KW-1185">Reference proteome</keyword>
<keyword evidence="3 5" id="KW-1133">Transmembrane helix</keyword>
<feature type="transmembrane region" description="Helical" evidence="5">
    <location>
        <begin position="128"/>
        <end position="151"/>
    </location>
</feature>
<dbReference type="GO" id="GO:0005765">
    <property type="term" value="C:lysosomal membrane"/>
    <property type="evidence" value="ECO:0007669"/>
    <property type="project" value="TreeGrafter"/>
</dbReference>
<feature type="transmembrane region" description="Helical" evidence="5">
    <location>
        <begin position="79"/>
        <end position="100"/>
    </location>
</feature>
<keyword evidence="2 5" id="KW-0812">Transmembrane</keyword>
<dbReference type="Proteomes" id="UP000887566">
    <property type="component" value="Unplaced"/>
</dbReference>
<protein>
    <submittedName>
        <fullName evidence="7">Uncharacterized protein</fullName>
    </submittedName>
</protein>
<accession>A0A914VVV7</accession>
<dbReference type="PANTHER" id="PTHR12479">
    <property type="entry name" value="LYSOSOMAL-ASSOCIATED TRANSMEMBRANE PROTEIN"/>
    <property type="match status" value="1"/>
</dbReference>
<name>A0A914VVV7_9BILA</name>